<evidence type="ECO:0000256" key="2">
    <source>
        <dbReference type="SAM" id="Phobius"/>
    </source>
</evidence>
<evidence type="ECO:0000313" key="3">
    <source>
        <dbReference type="EMBL" id="CAF0817782.1"/>
    </source>
</evidence>
<dbReference type="GO" id="GO:0005802">
    <property type="term" value="C:trans-Golgi network"/>
    <property type="evidence" value="ECO:0007669"/>
    <property type="project" value="TreeGrafter"/>
</dbReference>
<keyword evidence="2" id="KW-0472">Membrane</keyword>
<keyword evidence="5" id="KW-1185">Reference proteome</keyword>
<sequence>VLDGNLFQLLVALIHKLPSPPKFLALKTDVKTKKSYLIAIQDNPIFKYNQHISSLEYTDGGDIRVQVLLTCREEGGDTFSGQQPDHTHYIISIQSRCACPGLCQYTVKKGLTAGAVLVIILICLVTTYLVGGMLFMKFKRGASGFEMLPNRTFWIKTTLNAVGGVRYSFNAIQGKRTETRYEPVK</sequence>
<dbReference type="OrthoDB" id="29460at2759"/>
<accession>A0A813TV59</accession>
<organism evidence="3 5">
    <name type="scientific">Didymodactylos carnosus</name>
    <dbReference type="NCBI Taxonomy" id="1234261"/>
    <lineage>
        <taxon>Eukaryota</taxon>
        <taxon>Metazoa</taxon>
        <taxon>Spiralia</taxon>
        <taxon>Gnathifera</taxon>
        <taxon>Rotifera</taxon>
        <taxon>Eurotatoria</taxon>
        <taxon>Bdelloidea</taxon>
        <taxon>Philodinida</taxon>
        <taxon>Philodinidae</taxon>
        <taxon>Didymodactylos</taxon>
    </lineage>
</organism>
<feature type="non-terminal residue" evidence="3">
    <location>
        <position position="1"/>
    </location>
</feature>
<evidence type="ECO:0000313" key="5">
    <source>
        <dbReference type="Proteomes" id="UP000663829"/>
    </source>
</evidence>
<feature type="transmembrane region" description="Helical" evidence="2">
    <location>
        <begin position="110"/>
        <end position="130"/>
    </location>
</feature>
<keyword evidence="2" id="KW-0812">Transmembrane</keyword>
<dbReference type="Proteomes" id="UP000681722">
    <property type="component" value="Unassembled WGS sequence"/>
</dbReference>
<keyword evidence="1" id="KW-0325">Glycoprotein</keyword>
<gene>
    <name evidence="3" type="ORF">GPM918_LOCUS4382</name>
    <name evidence="4" type="ORF">SRO942_LOCUS4383</name>
</gene>
<dbReference type="Pfam" id="PF02157">
    <property type="entry name" value="Man-6-P_recep"/>
    <property type="match status" value="1"/>
</dbReference>
<dbReference type="EMBL" id="CAJNOQ010000586">
    <property type="protein sequence ID" value="CAF0817782.1"/>
    <property type="molecule type" value="Genomic_DNA"/>
</dbReference>
<comment type="caution">
    <text evidence="3">The sequence shown here is derived from an EMBL/GenBank/DDBJ whole genome shotgun (WGS) entry which is preliminary data.</text>
</comment>
<reference evidence="3" key="1">
    <citation type="submission" date="2021-02" db="EMBL/GenBank/DDBJ databases">
        <authorList>
            <person name="Nowell W R."/>
        </authorList>
    </citation>
    <scope>NUCLEOTIDE SEQUENCE</scope>
</reference>
<name>A0A813TV59_9BILA</name>
<dbReference type="AlphaFoldDB" id="A0A813TV59"/>
<proteinExistence type="predicted"/>
<dbReference type="InterPro" id="IPR028927">
    <property type="entry name" value="Man-6-P_rcpt"/>
</dbReference>
<dbReference type="EMBL" id="CAJOBC010000586">
    <property type="protein sequence ID" value="CAF3604023.1"/>
    <property type="molecule type" value="Genomic_DNA"/>
</dbReference>
<protein>
    <submittedName>
        <fullName evidence="3">Uncharacterized protein</fullName>
    </submittedName>
</protein>
<dbReference type="PANTHER" id="PTHR15071">
    <property type="entry name" value="MANNOSE-6-PHOSPHATE RECEPTOR FAMILY MEMBER"/>
    <property type="match status" value="1"/>
</dbReference>
<dbReference type="PANTHER" id="PTHR15071:SF0">
    <property type="entry name" value="MANNOSE 6-PHOSPHATE RECEPTOR-LIKE PROTEIN 1"/>
    <property type="match status" value="1"/>
</dbReference>
<evidence type="ECO:0000313" key="4">
    <source>
        <dbReference type="EMBL" id="CAF3604023.1"/>
    </source>
</evidence>
<evidence type="ECO:0000256" key="1">
    <source>
        <dbReference type="ARBA" id="ARBA00023180"/>
    </source>
</evidence>
<dbReference type="GO" id="GO:0000139">
    <property type="term" value="C:Golgi membrane"/>
    <property type="evidence" value="ECO:0007669"/>
    <property type="project" value="UniProtKB-SubCell"/>
</dbReference>
<keyword evidence="2" id="KW-1133">Transmembrane helix</keyword>
<dbReference type="Proteomes" id="UP000663829">
    <property type="component" value="Unassembled WGS sequence"/>
</dbReference>